<evidence type="ECO:0000313" key="3">
    <source>
        <dbReference type="Proteomes" id="UP000471501"/>
    </source>
</evidence>
<keyword evidence="3" id="KW-1185">Reference proteome</keyword>
<dbReference type="AlphaFoldDB" id="A0A6I4NQI1"/>
<dbReference type="Proteomes" id="UP000471501">
    <property type="component" value="Unassembled WGS sequence"/>
</dbReference>
<gene>
    <name evidence="2" type="ORF">GON26_19030</name>
</gene>
<evidence type="ECO:0000256" key="1">
    <source>
        <dbReference type="SAM" id="SignalP"/>
    </source>
</evidence>
<dbReference type="InterPro" id="IPR046219">
    <property type="entry name" value="DUF6252"/>
</dbReference>
<comment type="caution">
    <text evidence="2">The sequence shown here is derived from an EMBL/GenBank/DDBJ whole genome shotgun (WGS) entry which is preliminary data.</text>
</comment>
<protein>
    <recommendedName>
        <fullName evidence="4">Lipocalin-like domain-containing protein</fullName>
    </recommendedName>
</protein>
<keyword evidence="1" id="KW-0732">Signal</keyword>
<proteinExistence type="predicted"/>
<dbReference type="RefSeq" id="WP_160376357.1">
    <property type="nucleotide sequence ID" value="NZ_WSTB01000013.1"/>
</dbReference>
<dbReference type="Pfam" id="PF19765">
    <property type="entry name" value="DUF6252"/>
    <property type="match status" value="1"/>
</dbReference>
<feature type="signal peptide" evidence="1">
    <location>
        <begin position="1"/>
        <end position="22"/>
    </location>
</feature>
<name>A0A6I4NQI1_9FLAO</name>
<organism evidence="2 3">
    <name type="scientific">Flavobacterium hydrocarbonoxydans</name>
    <dbReference type="NCBI Taxonomy" id="2683249"/>
    <lineage>
        <taxon>Bacteria</taxon>
        <taxon>Pseudomonadati</taxon>
        <taxon>Bacteroidota</taxon>
        <taxon>Flavobacteriia</taxon>
        <taxon>Flavobacteriales</taxon>
        <taxon>Flavobacteriaceae</taxon>
        <taxon>Flavobacterium</taxon>
    </lineage>
</organism>
<feature type="chain" id="PRO_5026066486" description="Lipocalin-like domain-containing protein" evidence="1">
    <location>
        <begin position="23"/>
        <end position="154"/>
    </location>
</feature>
<evidence type="ECO:0000313" key="2">
    <source>
        <dbReference type="EMBL" id="MWB96463.1"/>
    </source>
</evidence>
<reference evidence="2 3" key="1">
    <citation type="submission" date="2019-12" db="EMBL/GenBank/DDBJ databases">
        <authorList>
            <person name="Kim Y.S."/>
        </authorList>
    </citation>
    <scope>NUCLEOTIDE SEQUENCE [LARGE SCALE GENOMIC DNA]</scope>
    <source>
        <strain evidence="2 3">GA093</strain>
    </source>
</reference>
<accession>A0A6I4NQI1</accession>
<sequence>MKKHFLLLAVLFVSALSFTSCSSDNDDEVADETKAFISYKFNNVSYTYDDPAVATSLNMMIDGMGDGNRRIQLWLPLSVTTGTHAIVNEPSNEDAYGASFYINDASEFYLHGTSGTINITVNNDTKMEGTFTFSGTTDDVNYTVSEGSFRILKD</sequence>
<dbReference type="PROSITE" id="PS51257">
    <property type="entry name" value="PROKAR_LIPOPROTEIN"/>
    <property type="match status" value="1"/>
</dbReference>
<dbReference type="EMBL" id="WSTB01000013">
    <property type="protein sequence ID" value="MWB96463.1"/>
    <property type="molecule type" value="Genomic_DNA"/>
</dbReference>
<evidence type="ECO:0008006" key="4">
    <source>
        <dbReference type="Google" id="ProtNLM"/>
    </source>
</evidence>